<feature type="transmembrane region" description="Helical" evidence="9">
    <location>
        <begin position="318"/>
        <end position="338"/>
    </location>
</feature>
<evidence type="ECO:0000256" key="2">
    <source>
        <dbReference type="ARBA" id="ARBA00009172"/>
    </source>
</evidence>
<feature type="transmembrane region" description="Helical" evidence="9">
    <location>
        <begin position="361"/>
        <end position="386"/>
    </location>
</feature>
<evidence type="ECO:0000313" key="11">
    <source>
        <dbReference type="Proteomes" id="UP000001307"/>
    </source>
</evidence>
<feature type="transmembrane region" description="Helical" evidence="9">
    <location>
        <begin position="284"/>
        <end position="306"/>
    </location>
</feature>
<dbReference type="Proteomes" id="UP000001307">
    <property type="component" value="Unassembled WGS sequence"/>
</dbReference>
<dbReference type="InterPro" id="IPR010291">
    <property type="entry name" value="Ion_channel_UNC-93"/>
</dbReference>
<name>E4X3H3_OIKDI</name>
<organism evidence="10">
    <name type="scientific">Oikopleura dioica</name>
    <name type="common">Tunicate</name>
    <dbReference type="NCBI Taxonomy" id="34765"/>
    <lineage>
        <taxon>Eukaryota</taxon>
        <taxon>Metazoa</taxon>
        <taxon>Chordata</taxon>
        <taxon>Tunicata</taxon>
        <taxon>Appendicularia</taxon>
        <taxon>Copelata</taxon>
        <taxon>Oikopleuridae</taxon>
        <taxon>Oikopleura</taxon>
    </lineage>
</organism>
<gene>
    <name evidence="10" type="ORF">GSOID_T00017814001</name>
</gene>
<dbReference type="InterPro" id="IPR051617">
    <property type="entry name" value="UNC-93-like_regulator"/>
</dbReference>
<evidence type="ECO:0000256" key="4">
    <source>
        <dbReference type="ARBA" id="ARBA00022989"/>
    </source>
</evidence>
<evidence type="ECO:0000313" key="10">
    <source>
        <dbReference type="EMBL" id="CBY18177.1"/>
    </source>
</evidence>
<evidence type="ECO:0000256" key="5">
    <source>
        <dbReference type="ARBA" id="ARBA00023136"/>
    </source>
</evidence>
<protein>
    <recommendedName>
        <fullName evidence="7">UNC93-like protein MFSD11</fullName>
    </recommendedName>
    <alternativeName>
        <fullName evidence="8">Major facilitator superfamily domain-containing protein 11</fullName>
    </alternativeName>
</protein>
<feature type="transmembrane region" description="Helical" evidence="9">
    <location>
        <begin position="422"/>
        <end position="442"/>
    </location>
</feature>
<feature type="transmembrane region" description="Helical" evidence="9">
    <location>
        <begin position="190"/>
        <end position="210"/>
    </location>
</feature>
<dbReference type="AlphaFoldDB" id="E4X3H3"/>
<feature type="transmembrane region" description="Helical" evidence="9">
    <location>
        <begin position="398"/>
        <end position="416"/>
    </location>
</feature>
<keyword evidence="3 9" id="KW-0812">Transmembrane</keyword>
<evidence type="ECO:0000256" key="3">
    <source>
        <dbReference type="ARBA" id="ARBA00022692"/>
    </source>
</evidence>
<feature type="transmembrane region" description="Helical" evidence="9">
    <location>
        <begin position="156"/>
        <end position="178"/>
    </location>
</feature>
<keyword evidence="5 9" id="KW-0472">Membrane</keyword>
<evidence type="ECO:0000256" key="7">
    <source>
        <dbReference type="ARBA" id="ARBA00040302"/>
    </source>
</evidence>
<feature type="transmembrane region" description="Helical" evidence="9">
    <location>
        <begin position="116"/>
        <end position="135"/>
    </location>
</feature>
<evidence type="ECO:0000256" key="6">
    <source>
        <dbReference type="ARBA" id="ARBA00023180"/>
    </source>
</evidence>
<evidence type="ECO:0000256" key="1">
    <source>
        <dbReference type="ARBA" id="ARBA00004141"/>
    </source>
</evidence>
<dbReference type="InterPro" id="IPR036259">
    <property type="entry name" value="MFS_trans_sf"/>
</dbReference>
<keyword evidence="11" id="KW-1185">Reference proteome</keyword>
<dbReference type="InParanoid" id="E4X3H3"/>
<proteinExistence type="inferred from homology"/>
<comment type="subcellular location">
    <subcellularLocation>
        <location evidence="1">Membrane</location>
        <topology evidence="1">Multi-pass membrane protein</topology>
    </subcellularLocation>
</comment>
<dbReference type="PANTHER" id="PTHR23294">
    <property type="entry name" value="ET TRANSLATION PRODUCT-RELATED"/>
    <property type="match status" value="1"/>
</dbReference>
<keyword evidence="6" id="KW-0325">Glycoprotein</keyword>
<feature type="transmembrane region" description="Helical" evidence="9">
    <location>
        <begin position="90"/>
        <end position="110"/>
    </location>
</feature>
<sequence length="449" mass="50219">MEENDFIVECEEERGARSGLSDKWKLVNVILMGFAFMLLYTAFLTTSMIGKYVTDSLKIEIREDFENNDDFSKFNHSHWQQFKTGVVQLLGYKTTMFIASLTYLLYILVYLNPTPLFLYTASVLNGAGGAFLWTAQGAFLHHLSGTEQLMSRNTGIFTAFFLGSMINGNLYIMIAWQGEKYVSSEMRRKIITIFAILASFGCFLLLFLHGRCCALESAKKNKNPPKQAFSEFFQSIKRTFKLIFTEKMALLAPYLIYYGFYFSFLSGVYPTIVGNSKNLEDSSAQVGFTGMLTGIGGLISCAVFIFGGKFCDKINRLTIAFSFLAIHLVAFLLASVNFPNDANFTSTDALPDWNLFGSTNLYIALIISFLIGFGDGGLKVVLYSSISEAFPADTTSVFALKQFIETLSIATCFFISSSINLIALLSILIALNILSIISFFLFRKRLNTE</sequence>
<comment type="similarity">
    <text evidence="2">Belongs to the unc-93 family.</text>
</comment>
<feature type="transmembrane region" description="Helical" evidence="9">
    <location>
        <begin position="248"/>
        <end position="272"/>
    </location>
</feature>
<dbReference type="Gene3D" id="1.20.1250.20">
    <property type="entry name" value="MFS general substrate transporter like domains"/>
    <property type="match status" value="1"/>
</dbReference>
<dbReference type="EMBL" id="FN653023">
    <property type="protein sequence ID" value="CBY18177.1"/>
    <property type="molecule type" value="Genomic_DNA"/>
</dbReference>
<feature type="transmembrane region" description="Helical" evidence="9">
    <location>
        <begin position="26"/>
        <end position="49"/>
    </location>
</feature>
<evidence type="ECO:0000256" key="8">
    <source>
        <dbReference type="ARBA" id="ARBA00041910"/>
    </source>
</evidence>
<reference evidence="10" key="1">
    <citation type="journal article" date="2010" name="Science">
        <title>Plasticity of animal genome architecture unmasked by rapid evolution of a pelagic tunicate.</title>
        <authorList>
            <person name="Denoeud F."/>
            <person name="Henriet S."/>
            <person name="Mungpakdee S."/>
            <person name="Aury J.M."/>
            <person name="Da Silva C."/>
            <person name="Brinkmann H."/>
            <person name="Mikhaleva J."/>
            <person name="Olsen L.C."/>
            <person name="Jubin C."/>
            <person name="Canestro C."/>
            <person name="Bouquet J.M."/>
            <person name="Danks G."/>
            <person name="Poulain J."/>
            <person name="Campsteijn C."/>
            <person name="Adamski M."/>
            <person name="Cross I."/>
            <person name="Yadetie F."/>
            <person name="Muffato M."/>
            <person name="Louis A."/>
            <person name="Butcher S."/>
            <person name="Tsagkogeorga G."/>
            <person name="Konrad A."/>
            <person name="Singh S."/>
            <person name="Jensen M.F."/>
            <person name="Cong E.H."/>
            <person name="Eikeseth-Otteraa H."/>
            <person name="Noel B."/>
            <person name="Anthouard V."/>
            <person name="Porcel B.M."/>
            <person name="Kachouri-Lafond R."/>
            <person name="Nishino A."/>
            <person name="Ugolini M."/>
            <person name="Chourrout P."/>
            <person name="Nishida H."/>
            <person name="Aasland R."/>
            <person name="Huzurbazar S."/>
            <person name="Westhof E."/>
            <person name="Delsuc F."/>
            <person name="Lehrach H."/>
            <person name="Reinhardt R."/>
            <person name="Weissenbach J."/>
            <person name="Roy S.W."/>
            <person name="Artiguenave F."/>
            <person name="Postlethwait J.H."/>
            <person name="Manak J.R."/>
            <person name="Thompson E.M."/>
            <person name="Jaillon O."/>
            <person name="Du Pasquier L."/>
            <person name="Boudinot P."/>
            <person name="Liberles D.A."/>
            <person name="Volff J.N."/>
            <person name="Philippe H."/>
            <person name="Lenhard B."/>
            <person name="Roest Crollius H."/>
            <person name="Wincker P."/>
            <person name="Chourrout D."/>
        </authorList>
    </citation>
    <scope>NUCLEOTIDE SEQUENCE [LARGE SCALE GENOMIC DNA]</scope>
</reference>
<dbReference type="Pfam" id="PF05978">
    <property type="entry name" value="UNC-93"/>
    <property type="match status" value="1"/>
</dbReference>
<keyword evidence="4 9" id="KW-1133">Transmembrane helix</keyword>
<dbReference type="OrthoDB" id="196103at2759"/>
<accession>E4X3H3</accession>
<dbReference type="PANTHER" id="PTHR23294:SF0">
    <property type="entry name" value="UNC93-LIKE PROTEIN MFSD11"/>
    <property type="match status" value="1"/>
</dbReference>
<dbReference type="GO" id="GO:0016020">
    <property type="term" value="C:membrane"/>
    <property type="evidence" value="ECO:0007669"/>
    <property type="project" value="UniProtKB-SubCell"/>
</dbReference>
<evidence type="ECO:0000256" key="9">
    <source>
        <dbReference type="SAM" id="Phobius"/>
    </source>
</evidence>
<dbReference type="SUPFAM" id="SSF103473">
    <property type="entry name" value="MFS general substrate transporter"/>
    <property type="match status" value="1"/>
</dbReference>
<dbReference type="FunCoup" id="E4X3H3">
    <property type="interactions" value="4"/>
</dbReference>